<feature type="region of interest" description="Disordered" evidence="13">
    <location>
        <begin position="1"/>
        <end position="38"/>
    </location>
</feature>
<dbReference type="PIRSF" id="PIRSF005461">
    <property type="entry name" value="23S_rRNA_mtase"/>
    <property type="match status" value="1"/>
</dbReference>
<comment type="catalytic activity">
    <reaction evidence="10 11">
        <text>uridine(2552) in 23S rRNA + S-adenosyl-L-methionine = 2'-O-methyluridine(2552) in 23S rRNA + S-adenosyl-L-homocysteine + H(+)</text>
        <dbReference type="Rhea" id="RHEA:42720"/>
        <dbReference type="Rhea" id="RHEA-COMP:10202"/>
        <dbReference type="Rhea" id="RHEA-COMP:10203"/>
        <dbReference type="ChEBI" id="CHEBI:15378"/>
        <dbReference type="ChEBI" id="CHEBI:57856"/>
        <dbReference type="ChEBI" id="CHEBI:59789"/>
        <dbReference type="ChEBI" id="CHEBI:65315"/>
        <dbReference type="ChEBI" id="CHEBI:74478"/>
        <dbReference type="EC" id="2.1.1.166"/>
    </reaction>
</comment>
<dbReference type="InterPro" id="IPR050082">
    <property type="entry name" value="RNA_methyltr_RlmE"/>
</dbReference>
<feature type="binding site" evidence="11">
    <location>
        <position position="109"/>
    </location>
    <ligand>
        <name>S-adenosyl-L-methionine</name>
        <dbReference type="ChEBI" id="CHEBI:59789"/>
    </ligand>
</feature>
<proteinExistence type="inferred from homology"/>
<keyword evidence="16" id="KW-1185">Reference proteome</keyword>
<evidence type="ECO:0000256" key="12">
    <source>
        <dbReference type="PIRSR" id="PIRSR005461-1"/>
    </source>
</evidence>
<dbReference type="GO" id="GO:0005737">
    <property type="term" value="C:cytoplasm"/>
    <property type="evidence" value="ECO:0007669"/>
    <property type="project" value="UniProtKB-SubCell"/>
</dbReference>
<feature type="binding site" evidence="11">
    <location>
        <position position="91"/>
    </location>
    <ligand>
        <name>S-adenosyl-L-methionine</name>
        <dbReference type="ChEBI" id="CHEBI:59789"/>
    </ligand>
</feature>
<dbReference type="EMBL" id="SRMF01000002">
    <property type="protein sequence ID" value="TGG94316.1"/>
    <property type="molecule type" value="Genomic_DNA"/>
</dbReference>
<gene>
    <name evidence="11 15" type="primary">rlmE</name>
    <name evidence="11" type="synonym">ftsJ</name>
    <name evidence="11" type="synonym">rrmJ</name>
    <name evidence="15" type="ORF">E4656_08110</name>
</gene>
<feature type="active site" description="Proton acceptor" evidence="11 12">
    <location>
        <position position="190"/>
    </location>
</feature>
<evidence type="ECO:0000256" key="4">
    <source>
        <dbReference type="ARBA" id="ARBA00022691"/>
    </source>
</evidence>
<evidence type="ECO:0000313" key="15">
    <source>
        <dbReference type="EMBL" id="TGG94316.1"/>
    </source>
</evidence>
<comment type="subcellular location">
    <subcellularLocation>
        <location evidence="11">Cytoplasm</location>
    </subcellularLocation>
</comment>
<dbReference type="AlphaFoldDB" id="A0A4Z0WGJ9"/>
<reference evidence="15 16" key="1">
    <citation type="submission" date="2019-04" db="EMBL/GenBank/DDBJ databases">
        <title>Natronospirillum operosus gen. nov., sp. nov., a haloalkaliphilic satellite isolated from decaying biomass of laboratory culture of cyanobacterium Geitlerinema sp. and proposal of Natronospirillaceae fam. nov. and Saccharospirillaceae fam. nov.</title>
        <authorList>
            <person name="Kevbrin V."/>
            <person name="Boltyanskaya Y."/>
            <person name="Koziaeva V."/>
            <person name="Grouzdev D.S."/>
            <person name="Park M."/>
            <person name="Cho J."/>
        </authorList>
    </citation>
    <scope>NUCLEOTIDE SEQUENCE [LARGE SCALE GENOMIC DNA]</scope>
    <source>
        <strain evidence="15 16">G-116</strain>
    </source>
</reference>
<evidence type="ECO:0000256" key="6">
    <source>
        <dbReference type="ARBA" id="ARBA00038861"/>
    </source>
</evidence>
<dbReference type="CDD" id="cd02440">
    <property type="entry name" value="AdoMet_MTases"/>
    <property type="match status" value="1"/>
</dbReference>
<evidence type="ECO:0000256" key="3">
    <source>
        <dbReference type="ARBA" id="ARBA00022679"/>
    </source>
</evidence>
<evidence type="ECO:0000256" key="11">
    <source>
        <dbReference type="HAMAP-Rule" id="MF_01547"/>
    </source>
</evidence>
<comment type="caution">
    <text evidence="15">The sequence shown here is derived from an EMBL/GenBank/DDBJ whole genome shotgun (WGS) entry which is preliminary data.</text>
</comment>
<dbReference type="GO" id="GO:0008650">
    <property type="term" value="F:rRNA (uridine-2'-O-)-methyltransferase activity"/>
    <property type="evidence" value="ECO:0007669"/>
    <property type="project" value="UniProtKB-UniRule"/>
</dbReference>
<dbReference type="EC" id="2.1.1.166" evidence="6 11"/>
<dbReference type="FunFam" id="3.40.50.150:FF:000005">
    <property type="entry name" value="Ribosomal RNA large subunit methyltransferase E"/>
    <property type="match status" value="1"/>
</dbReference>
<evidence type="ECO:0000259" key="14">
    <source>
        <dbReference type="Pfam" id="PF01728"/>
    </source>
</evidence>
<feature type="compositionally biased region" description="Polar residues" evidence="13">
    <location>
        <begin position="14"/>
        <end position="27"/>
    </location>
</feature>
<keyword evidence="11" id="KW-0963">Cytoplasm</keyword>
<keyword evidence="3 11" id="KW-0808">Transferase</keyword>
<dbReference type="Pfam" id="PF01728">
    <property type="entry name" value="FtsJ"/>
    <property type="match status" value="1"/>
</dbReference>
<feature type="binding site" evidence="11">
    <location>
        <position position="89"/>
    </location>
    <ligand>
        <name>S-adenosyl-L-methionine</name>
        <dbReference type="ChEBI" id="CHEBI:59789"/>
    </ligand>
</feature>
<evidence type="ECO:0000256" key="1">
    <source>
        <dbReference type="ARBA" id="ARBA00022552"/>
    </source>
</evidence>
<dbReference type="InterPro" id="IPR015507">
    <property type="entry name" value="rRNA-MeTfrase_E"/>
</dbReference>
<accession>A0A4Z0WGJ9</accession>
<keyword evidence="1 11" id="KW-0698">rRNA processing</keyword>
<organism evidence="15 16">
    <name type="scientific">Natronospirillum operosum</name>
    <dbReference type="NCBI Taxonomy" id="2759953"/>
    <lineage>
        <taxon>Bacteria</taxon>
        <taxon>Pseudomonadati</taxon>
        <taxon>Pseudomonadota</taxon>
        <taxon>Gammaproteobacteria</taxon>
        <taxon>Oceanospirillales</taxon>
        <taxon>Natronospirillaceae</taxon>
        <taxon>Natronospirillum</taxon>
    </lineage>
</organism>
<feature type="binding site" evidence="11">
    <location>
        <position position="150"/>
    </location>
    <ligand>
        <name>S-adenosyl-L-methionine</name>
        <dbReference type="ChEBI" id="CHEBI:59789"/>
    </ligand>
</feature>
<keyword evidence="4 11" id="KW-0949">S-adenosyl-L-methionine</keyword>
<evidence type="ECO:0000256" key="7">
    <source>
        <dbReference type="ARBA" id="ARBA00041129"/>
    </source>
</evidence>
<dbReference type="Gene3D" id="3.40.50.150">
    <property type="entry name" value="Vaccinia Virus protein VP39"/>
    <property type="match status" value="1"/>
</dbReference>
<dbReference type="NCBIfam" id="NF008390">
    <property type="entry name" value="PRK11188.1"/>
    <property type="match status" value="1"/>
</dbReference>
<feature type="compositionally biased region" description="Basic residues" evidence="13">
    <location>
        <begin position="1"/>
        <end position="13"/>
    </location>
</feature>
<evidence type="ECO:0000256" key="9">
    <source>
        <dbReference type="ARBA" id="ARBA00042745"/>
    </source>
</evidence>
<dbReference type="SUPFAM" id="SSF53335">
    <property type="entry name" value="S-adenosyl-L-methionine-dependent methyltransferases"/>
    <property type="match status" value="1"/>
</dbReference>
<sequence>MAKQHRGRERRTGRSGQATAEQAQVKTSGAGRSKSSAGWLDEHFSDPYVKQSQIDGYRSRASYKLLELNERDRLFRPGQVVLDLGAAPGGWSQVAAQLVGDAGMVVASDILPMDAVAGVRFVQGDFTDNDVYAAIVDALEGRPADLVISDMAPNMSGMAAIDQPAAMYLAELALDMAQQVLKPGGTLVAKVFQGEGFDAVLQACRQQFRRVVTRKPEASRARSREVYLVAQDLKQGPE</sequence>
<name>A0A4Z0WGJ9_9GAMM</name>
<evidence type="ECO:0000313" key="16">
    <source>
        <dbReference type="Proteomes" id="UP000297475"/>
    </source>
</evidence>
<evidence type="ECO:0000256" key="5">
    <source>
        <dbReference type="ARBA" id="ARBA00037569"/>
    </source>
</evidence>
<feature type="domain" description="Ribosomal RNA methyltransferase FtsJ" evidence="14">
    <location>
        <begin position="57"/>
        <end position="232"/>
    </location>
</feature>
<dbReference type="HAMAP" id="MF_01547">
    <property type="entry name" value="RNA_methyltr_E"/>
    <property type="match status" value="1"/>
</dbReference>
<dbReference type="InterPro" id="IPR002877">
    <property type="entry name" value="RNA_MeTrfase_FtsJ_dom"/>
</dbReference>
<dbReference type="InterPro" id="IPR029063">
    <property type="entry name" value="SAM-dependent_MTases_sf"/>
</dbReference>
<feature type="binding site" evidence="11">
    <location>
        <position position="125"/>
    </location>
    <ligand>
        <name>S-adenosyl-L-methionine</name>
        <dbReference type="ChEBI" id="CHEBI:59789"/>
    </ligand>
</feature>
<evidence type="ECO:0000256" key="10">
    <source>
        <dbReference type="ARBA" id="ARBA00048970"/>
    </source>
</evidence>
<dbReference type="Proteomes" id="UP000297475">
    <property type="component" value="Unassembled WGS sequence"/>
</dbReference>
<comment type="similarity">
    <text evidence="11">Belongs to the class I-like SAM-binding methyltransferase superfamily. RNA methyltransferase RlmE family.</text>
</comment>
<evidence type="ECO:0000256" key="8">
    <source>
        <dbReference type="ARBA" id="ARBA00041995"/>
    </source>
</evidence>
<comment type="function">
    <text evidence="5 11">Specifically methylates the uridine in position 2552 of 23S rRNA at the 2'-O position of the ribose in the fully assembled 50S ribosomal subunit.</text>
</comment>
<protein>
    <recommendedName>
        <fullName evidence="7 11">Ribosomal RNA large subunit methyltransferase E</fullName>
        <ecNumber evidence="6 11">2.1.1.166</ecNumber>
    </recommendedName>
    <alternativeName>
        <fullName evidence="9 11">23S rRNA Um2552 methyltransferase</fullName>
    </alternativeName>
    <alternativeName>
        <fullName evidence="8 11">rRNA (uridine-2'-O-)-methyltransferase</fullName>
    </alternativeName>
</protein>
<evidence type="ECO:0000256" key="2">
    <source>
        <dbReference type="ARBA" id="ARBA00022603"/>
    </source>
</evidence>
<keyword evidence="2 11" id="KW-0489">Methyltransferase</keyword>
<dbReference type="PANTHER" id="PTHR10920">
    <property type="entry name" value="RIBOSOMAL RNA METHYLTRANSFERASE"/>
    <property type="match status" value="1"/>
</dbReference>
<dbReference type="PANTHER" id="PTHR10920:SF18">
    <property type="entry name" value="RRNA METHYLTRANSFERASE 2, MITOCHONDRIAL"/>
    <property type="match status" value="1"/>
</dbReference>
<evidence type="ECO:0000256" key="13">
    <source>
        <dbReference type="SAM" id="MobiDB-lite"/>
    </source>
</evidence>
<dbReference type="OrthoDB" id="9790080at2"/>